<evidence type="ECO:0000313" key="4">
    <source>
        <dbReference type="Proteomes" id="UP000247772"/>
    </source>
</evidence>
<evidence type="ECO:0000259" key="2">
    <source>
        <dbReference type="Pfam" id="PF03724"/>
    </source>
</evidence>
<reference evidence="3 4" key="1">
    <citation type="submission" date="2018-06" db="EMBL/GenBank/DDBJ databases">
        <title>Genomic Encyclopedia of Type Strains, Phase IV (KMG-V): Genome sequencing to study the core and pangenomes of soil and plant-associated prokaryotes.</title>
        <authorList>
            <person name="Whitman W."/>
        </authorList>
    </citation>
    <scope>NUCLEOTIDE SEQUENCE [LARGE SCALE GENOMIC DNA]</scope>
    <source>
        <strain evidence="3 4">SRCL-318</strain>
    </source>
</reference>
<proteinExistence type="predicted"/>
<name>A0A2V4U7Q6_9BURK</name>
<protein>
    <submittedName>
        <fullName evidence="3">META domain-containing protein</fullName>
    </submittedName>
</protein>
<feature type="domain" description="DUF306" evidence="2">
    <location>
        <begin position="80"/>
        <end position="208"/>
    </location>
</feature>
<dbReference type="InterPro" id="IPR038670">
    <property type="entry name" value="HslJ-like_sf"/>
</dbReference>
<gene>
    <name evidence="3" type="ORF">C7410_12099</name>
</gene>
<dbReference type="PANTHER" id="PTHR35535">
    <property type="entry name" value="HEAT SHOCK PROTEIN HSLJ"/>
    <property type="match status" value="1"/>
</dbReference>
<evidence type="ECO:0000313" key="3">
    <source>
        <dbReference type="EMBL" id="PYE19035.1"/>
    </source>
</evidence>
<dbReference type="InterPro" id="IPR005184">
    <property type="entry name" value="DUF306_Meta_HslJ"/>
</dbReference>
<organism evidence="3 4">
    <name type="scientific">Paraburkholderia silvatlantica</name>
    <dbReference type="NCBI Taxonomy" id="321895"/>
    <lineage>
        <taxon>Bacteria</taxon>
        <taxon>Pseudomonadati</taxon>
        <taxon>Pseudomonadota</taxon>
        <taxon>Betaproteobacteria</taxon>
        <taxon>Burkholderiales</taxon>
        <taxon>Burkholderiaceae</taxon>
        <taxon>Paraburkholderia</taxon>
    </lineage>
</organism>
<dbReference type="Proteomes" id="UP000247772">
    <property type="component" value="Unassembled WGS sequence"/>
</dbReference>
<accession>A0A2V4U7Q6</accession>
<evidence type="ECO:0000256" key="1">
    <source>
        <dbReference type="SAM" id="MobiDB-lite"/>
    </source>
</evidence>
<feature type="compositionally biased region" description="Polar residues" evidence="1">
    <location>
        <begin position="1"/>
        <end position="17"/>
    </location>
</feature>
<dbReference type="AlphaFoldDB" id="A0A2V4U7Q6"/>
<comment type="caution">
    <text evidence="3">The sequence shown here is derived from an EMBL/GenBank/DDBJ whole genome shotgun (WGS) entry which is preliminary data.</text>
</comment>
<sequence length="233" mass="24805">MPTSRTASQTPSQTPSQAPGPRPHVNMRLRLRPARGEFARKLASRTTMLAAALLVCACKLPVHTDASAPLPDPFNPATTQLLDNTHWQLVEWKRADGTMRALPGRNAEAGNTENPDARPITLDLSTESGQRRASGFSGCNRYFGAYVLKNGLLSFSQLGSTRMACIGAGGDIEGAYLEALSHIARSGVQMRHPQSLFLVLENGDRLTFAEQGAEPGTSPAATPGTASDAKPAQ</sequence>
<dbReference type="PANTHER" id="PTHR35535:SF2">
    <property type="entry name" value="DUF306 DOMAIN-CONTAINING PROTEIN"/>
    <property type="match status" value="1"/>
</dbReference>
<dbReference type="Gene3D" id="2.40.128.270">
    <property type="match status" value="1"/>
</dbReference>
<feature type="region of interest" description="Disordered" evidence="1">
    <location>
        <begin position="210"/>
        <end position="233"/>
    </location>
</feature>
<dbReference type="EMBL" id="QJSQ01000020">
    <property type="protein sequence ID" value="PYE19035.1"/>
    <property type="molecule type" value="Genomic_DNA"/>
</dbReference>
<dbReference type="Pfam" id="PF03724">
    <property type="entry name" value="META"/>
    <property type="match status" value="1"/>
</dbReference>
<feature type="region of interest" description="Disordered" evidence="1">
    <location>
        <begin position="1"/>
        <end position="25"/>
    </location>
</feature>
<dbReference type="InterPro" id="IPR053147">
    <property type="entry name" value="Hsp_HslJ-like"/>
</dbReference>